<reference evidence="3" key="1">
    <citation type="submission" date="2015-11" db="EMBL/GenBank/DDBJ databases">
        <authorList>
            <person name="Varghese N."/>
        </authorList>
    </citation>
    <scope>NUCLEOTIDE SEQUENCE [LARGE SCALE GENOMIC DNA]</scope>
    <source>
        <strain evidence="3">DSM 45899</strain>
    </source>
</reference>
<evidence type="ECO:0000313" key="3">
    <source>
        <dbReference type="Proteomes" id="UP000198802"/>
    </source>
</evidence>
<dbReference type="InterPro" id="IPR041657">
    <property type="entry name" value="HTH_17"/>
</dbReference>
<dbReference type="SUPFAM" id="SSF46955">
    <property type="entry name" value="Putative DNA-binding domain"/>
    <property type="match status" value="1"/>
</dbReference>
<proteinExistence type="predicted"/>
<dbReference type="NCBIfam" id="TIGR01764">
    <property type="entry name" value="excise"/>
    <property type="match status" value="1"/>
</dbReference>
<accession>A0A0S4QZS0</accession>
<dbReference type="InterPro" id="IPR009061">
    <property type="entry name" value="DNA-bd_dom_put_sf"/>
</dbReference>
<dbReference type="RefSeq" id="WP_091285388.1">
    <property type="nucleotide sequence ID" value="NZ_FAOZ01000040.1"/>
</dbReference>
<dbReference type="Pfam" id="PF12728">
    <property type="entry name" value="HTH_17"/>
    <property type="match status" value="1"/>
</dbReference>
<dbReference type="EMBL" id="FAOZ01000040">
    <property type="protein sequence ID" value="CUU60460.1"/>
    <property type="molecule type" value="Genomic_DNA"/>
</dbReference>
<evidence type="ECO:0000313" key="2">
    <source>
        <dbReference type="EMBL" id="CUU60460.1"/>
    </source>
</evidence>
<sequence length="60" mass="6438">MPAAPTTVLLTVEQAAEQLTIGRTTLYALIRTGAITSVRIGKLRRLRPADLAAYTARLTA</sequence>
<evidence type="ECO:0000259" key="1">
    <source>
        <dbReference type="Pfam" id="PF12728"/>
    </source>
</evidence>
<dbReference type="GO" id="GO:0003677">
    <property type="term" value="F:DNA binding"/>
    <property type="evidence" value="ECO:0007669"/>
    <property type="project" value="InterPro"/>
</dbReference>
<name>A0A0S4QZS0_9ACTN</name>
<dbReference type="AlphaFoldDB" id="A0A0S4QZS0"/>
<gene>
    <name evidence="2" type="ORF">Ga0074812_14036</name>
</gene>
<feature type="domain" description="Helix-turn-helix" evidence="1">
    <location>
        <begin position="9"/>
        <end position="57"/>
    </location>
</feature>
<keyword evidence="3" id="KW-1185">Reference proteome</keyword>
<organism evidence="2 3">
    <name type="scientific">Parafrankia irregularis</name>
    <dbReference type="NCBI Taxonomy" id="795642"/>
    <lineage>
        <taxon>Bacteria</taxon>
        <taxon>Bacillati</taxon>
        <taxon>Actinomycetota</taxon>
        <taxon>Actinomycetes</taxon>
        <taxon>Frankiales</taxon>
        <taxon>Frankiaceae</taxon>
        <taxon>Parafrankia</taxon>
    </lineage>
</organism>
<dbReference type="InterPro" id="IPR010093">
    <property type="entry name" value="SinI_DNA-bd"/>
</dbReference>
<protein>
    <submittedName>
        <fullName evidence="2">DNA binding domain-containing protein, excisionase family</fullName>
    </submittedName>
</protein>
<dbReference type="Proteomes" id="UP000198802">
    <property type="component" value="Unassembled WGS sequence"/>
</dbReference>